<name>A0A1V6LXX4_9BACT</name>
<organism evidence="2 3">
    <name type="scientific">Candidatus Brocadia sapporoensis</name>
    <dbReference type="NCBI Taxonomy" id="392547"/>
    <lineage>
        <taxon>Bacteria</taxon>
        <taxon>Pseudomonadati</taxon>
        <taxon>Planctomycetota</taxon>
        <taxon>Candidatus Brocadiia</taxon>
        <taxon>Candidatus Brocadiales</taxon>
        <taxon>Candidatus Brocadiaceae</taxon>
        <taxon>Candidatus Brocadia</taxon>
    </lineage>
</organism>
<dbReference type="RefSeq" id="WP_070067900.1">
    <property type="nucleotide sequence ID" value="NZ_MJUW02000112.1"/>
</dbReference>
<gene>
    <name evidence="2" type="ORF">BIY37_11145</name>
</gene>
<evidence type="ECO:0000313" key="2">
    <source>
        <dbReference type="EMBL" id="OQD44967.1"/>
    </source>
</evidence>
<evidence type="ECO:0000256" key="1">
    <source>
        <dbReference type="SAM" id="Phobius"/>
    </source>
</evidence>
<sequence length="151" mass="17805">MKPINHLGVSAITGIATFLVTKTIMPSVACFLAGWLTDVDHIWDYYHNGCKHFSIKRFERAMVNGEIKRAHFYLHSYELLFILVFLCFTTHFPYFLCFTTMGFAIHLFLDQLFNPVNLLTYFFTYRMLNGYKPEIIFKTKQHETKAREKTV</sequence>
<comment type="caution">
    <text evidence="2">The sequence shown here is derived from an EMBL/GenBank/DDBJ whole genome shotgun (WGS) entry which is preliminary data.</text>
</comment>
<accession>A0A1V6LXX4</accession>
<keyword evidence="3" id="KW-1185">Reference proteome</keyword>
<dbReference type="EMBL" id="MJUW02000112">
    <property type="protein sequence ID" value="OQD44967.1"/>
    <property type="molecule type" value="Genomic_DNA"/>
</dbReference>
<feature type="transmembrane region" description="Helical" evidence="1">
    <location>
        <begin position="79"/>
        <end position="109"/>
    </location>
</feature>
<dbReference type="Proteomes" id="UP000242219">
    <property type="component" value="Unassembled WGS sequence"/>
</dbReference>
<protein>
    <recommendedName>
        <fullName evidence="4">Metal-dependent hydrolase</fullName>
    </recommendedName>
</protein>
<proteinExistence type="predicted"/>
<keyword evidence="1" id="KW-0472">Membrane</keyword>
<feature type="transmembrane region" description="Helical" evidence="1">
    <location>
        <begin position="12"/>
        <end position="36"/>
    </location>
</feature>
<dbReference type="AlphaFoldDB" id="A0A1V6LXX4"/>
<evidence type="ECO:0000313" key="3">
    <source>
        <dbReference type="Proteomes" id="UP000242219"/>
    </source>
</evidence>
<reference evidence="2 3" key="1">
    <citation type="journal article" date="2016" name="Genome Announc.">
        <title>Draft Genome Sequence of the Anaerobic Ammonium-Oxidizing Bacterium 'Candidatus Brocadia sp. 40'.</title>
        <authorList>
            <person name="Ali M."/>
            <person name="Haroon M.F."/>
            <person name="Narita Y."/>
            <person name="Zhang L."/>
            <person name="Rangel Shaw D."/>
            <person name="Okabe S."/>
            <person name="Saikaly P.E."/>
        </authorList>
    </citation>
    <scope>NUCLEOTIDE SEQUENCE [LARGE SCALE GENOMIC DNA]</scope>
    <source>
        <strain evidence="2 3">40</strain>
    </source>
</reference>
<keyword evidence="1" id="KW-0812">Transmembrane</keyword>
<evidence type="ECO:0008006" key="4">
    <source>
        <dbReference type="Google" id="ProtNLM"/>
    </source>
</evidence>
<keyword evidence="1" id="KW-1133">Transmembrane helix</keyword>